<dbReference type="Gene3D" id="3.40.630.30">
    <property type="match status" value="1"/>
</dbReference>
<sequence>MGGAFASTELPPSAVHALIEIDACPGITARRLGDVLRLEKSSISRMLQKLVRSGDVLEQADMDDSRSKRLTLSAAGRQRVAAIHTFATKQVSEALERLDPGEGQVVATGLRLYADALASRVDHSARPEIRIVCGYRQGIVARITQMHVRYYARTAHFGQRFESVVAAGLAAFCDRLESPRNAIWSAIREENIVGSIAIDGEDMGEGIAHLRWFIIDDGVRGGGVGRRLLSEALAFVDAQGFTETHLWTFSGLSAARHLYEAHGFTCVEEHLGSQWGGEVLEQRFVRLRPPATNPRP</sequence>
<dbReference type="Pfam" id="PF13463">
    <property type="entry name" value="HTH_27"/>
    <property type="match status" value="1"/>
</dbReference>
<feature type="domain" description="N-acetyltransferase" evidence="3">
    <location>
        <begin position="146"/>
        <end position="286"/>
    </location>
</feature>
<dbReference type="InterPro" id="IPR036390">
    <property type="entry name" value="WH_DNA-bd_sf"/>
</dbReference>
<geneLocation type="plasmid" evidence="4 5">
    <name>p4</name>
</geneLocation>
<dbReference type="GO" id="GO:0003700">
    <property type="term" value="F:DNA-binding transcription factor activity"/>
    <property type="evidence" value="ECO:0007669"/>
    <property type="project" value="InterPro"/>
</dbReference>
<dbReference type="Proteomes" id="UP000298774">
    <property type="component" value="Plasmid p4"/>
</dbReference>
<dbReference type="PANTHER" id="PTHR13947">
    <property type="entry name" value="GNAT FAMILY N-ACETYLTRANSFERASE"/>
    <property type="match status" value="1"/>
</dbReference>
<name>A0A4D8R8N8_AZOBR</name>
<dbReference type="PROSITE" id="PS51186">
    <property type="entry name" value="GNAT"/>
    <property type="match status" value="1"/>
</dbReference>
<evidence type="ECO:0000259" key="3">
    <source>
        <dbReference type="PROSITE" id="PS51186"/>
    </source>
</evidence>
<dbReference type="AlphaFoldDB" id="A0A4D8R8N8"/>
<dbReference type="Gene3D" id="1.10.10.10">
    <property type="entry name" value="Winged helix-like DNA-binding domain superfamily/Winged helix DNA-binding domain"/>
    <property type="match status" value="1"/>
</dbReference>
<dbReference type="RefSeq" id="WP_104675503.1">
    <property type="nucleotide sequence ID" value="NZ_CP012917.1"/>
</dbReference>
<dbReference type="InterPro" id="IPR016181">
    <property type="entry name" value="Acyl_CoA_acyltransferase"/>
</dbReference>
<dbReference type="Pfam" id="PF00583">
    <property type="entry name" value="Acetyltransf_1"/>
    <property type="match status" value="1"/>
</dbReference>
<dbReference type="PROSITE" id="PS50995">
    <property type="entry name" value="HTH_MARR_2"/>
    <property type="match status" value="1"/>
</dbReference>
<dbReference type="InterPro" id="IPR036388">
    <property type="entry name" value="WH-like_DNA-bd_sf"/>
</dbReference>
<accession>A0A4D8R8N8</accession>
<proteinExistence type="predicted"/>
<feature type="domain" description="HTH marR-type" evidence="2">
    <location>
        <begin position="1"/>
        <end position="115"/>
    </location>
</feature>
<keyword evidence="1" id="KW-0808">Transferase</keyword>
<dbReference type="SMART" id="SM00347">
    <property type="entry name" value="HTH_MARR"/>
    <property type="match status" value="1"/>
</dbReference>
<dbReference type="InterPro" id="IPR000182">
    <property type="entry name" value="GNAT_dom"/>
</dbReference>
<dbReference type="InterPro" id="IPR050769">
    <property type="entry name" value="NAT_camello-type"/>
</dbReference>
<keyword evidence="4" id="KW-0614">Plasmid</keyword>
<dbReference type="PANTHER" id="PTHR13947:SF37">
    <property type="entry name" value="LD18367P"/>
    <property type="match status" value="1"/>
</dbReference>
<evidence type="ECO:0000313" key="5">
    <source>
        <dbReference type="Proteomes" id="UP000298774"/>
    </source>
</evidence>
<protein>
    <submittedName>
        <fullName evidence="4">MarR family transcriptional regulator</fullName>
    </submittedName>
</protein>
<evidence type="ECO:0000256" key="1">
    <source>
        <dbReference type="ARBA" id="ARBA00022679"/>
    </source>
</evidence>
<organism evidence="4 5">
    <name type="scientific">Azospirillum brasilense</name>
    <dbReference type="NCBI Taxonomy" id="192"/>
    <lineage>
        <taxon>Bacteria</taxon>
        <taxon>Pseudomonadati</taxon>
        <taxon>Pseudomonadota</taxon>
        <taxon>Alphaproteobacteria</taxon>
        <taxon>Rhodospirillales</taxon>
        <taxon>Azospirillaceae</taxon>
        <taxon>Azospirillum</taxon>
    </lineage>
</organism>
<dbReference type="SUPFAM" id="SSF55729">
    <property type="entry name" value="Acyl-CoA N-acyltransferases (Nat)"/>
    <property type="match status" value="1"/>
</dbReference>
<evidence type="ECO:0000259" key="2">
    <source>
        <dbReference type="PROSITE" id="PS50995"/>
    </source>
</evidence>
<dbReference type="SUPFAM" id="SSF46785">
    <property type="entry name" value="Winged helix' DNA-binding domain"/>
    <property type="match status" value="1"/>
</dbReference>
<reference evidence="4 5" key="1">
    <citation type="submission" date="2018-09" db="EMBL/GenBank/DDBJ databases">
        <title>Whole genome based analysis of evolution and adaptive divergence in Indian and Brazilian strains of Azospirillum brasilense.</title>
        <authorList>
            <person name="Singh C."/>
            <person name="Tripathi A.K."/>
        </authorList>
    </citation>
    <scope>NUCLEOTIDE SEQUENCE [LARGE SCALE GENOMIC DNA]</scope>
    <source>
        <strain evidence="4 5">MTCC4038</strain>
        <plasmid evidence="4 5">p4</plasmid>
    </source>
</reference>
<dbReference type="GO" id="GO:0008080">
    <property type="term" value="F:N-acetyltransferase activity"/>
    <property type="evidence" value="ECO:0007669"/>
    <property type="project" value="InterPro"/>
</dbReference>
<evidence type="ECO:0000313" key="4">
    <source>
        <dbReference type="EMBL" id="QCO13622.1"/>
    </source>
</evidence>
<dbReference type="EMBL" id="CP032343">
    <property type="protein sequence ID" value="QCO13622.1"/>
    <property type="molecule type" value="Genomic_DNA"/>
</dbReference>
<dbReference type="InterPro" id="IPR000835">
    <property type="entry name" value="HTH_MarR-typ"/>
</dbReference>
<gene>
    <name evidence="4" type="ORF">D3868_30575</name>
</gene>